<gene>
    <name evidence="4" type="ORF">N7493_001670</name>
</gene>
<dbReference type="PANTHER" id="PTHR11552">
    <property type="entry name" value="GLUCOSE-METHANOL-CHOLINE GMC OXIDOREDUCTASE"/>
    <property type="match status" value="1"/>
</dbReference>
<dbReference type="GO" id="GO:0050660">
    <property type="term" value="F:flavin adenine dinucleotide binding"/>
    <property type="evidence" value="ECO:0007669"/>
    <property type="project" value="InterPro"/>
</dbReference>
<reference evidence="4" key="2">
    <citation type="submission" date="2023-01" db="EMBL/GenBank/DDBJ databases">
        <authorList>
            <person name="Petersen C."/>
        </authorList>
    </citation>
    <scope>NUCLEOTIDE SEQUENCE</scope>
    <source>
        <strain evidence="4">IBT 17514</strain>
    </source>
</reference>
<dbReference type="SUPFAM" id="SSF51905">
    <property type="entry name" value="FAD/NAD(P)-binding domain"/>
    <property type="match status" value="1"/>
</dbReference>
<proteinExistence type="inferred from homology"/>
<keyword evidence="5" id="KW-1185">Reference proteome</keyword>
<dbReference type="PANTHER" id="PTHR11552:SF147">
    <property type="entry name" value="CHOLINE DEHYDROGENASE, MITOCHONDRIAL"/>
    <property type="match status" value="1"/>
</dbReference>
<dbReference type="EMBL" id="JAQJAN010000002">
    <property type="protein sequence ID" value="KAJ5738515.1"/>
    <property type="molecule type" value="Genomic_DNA"/>
</dbReference>
<dbReference type="InterPro" id="IPR012132">
    <property type="entry name" value="GMC_OxRdtase"/>
</dbReference>
<evidence type="ECO:0000313" key="5">
    <source>
        <dbReference type="Proteomes" id="UP001215712"/>
    </source>
</evidence>
<dbReference type="AlphaFoldDB" id="A0AAD6HVM1"/>
<evidence type="ECO:0000313" key="4">
    <source>
        <dbReference type="EMBL" id="KAJ5738515.1"/>
    </source>
</evidence>
<keyword evidence="3" id="KW-0964">Secreted</keyword>
<comment type="subcellular location">
    <subcellularLocation>
        <location evidence="1">Secreted</location>
        <location evidence="1">Cell wall</location>
    </subcellularLocation>
</comment>
<comment type="similarity">
    <text evidence="2">Belongs to the GMC oxidoreductase family.</text>
</comment>
<dbReference type="Pfam" id="PF05834">
    <property type="entry name" value="Lycopene_cycl"/>
    <property type="match status" value="1"/>
</dbReference>
<dbReference type="GO" id="GO:0016491">
    <property type="term" value="F:oxidoreductase activity"/>
    <property type="evidence" value="ECO:0007669"/>
    <property type="project" value="TreeGrafter"/>
</dbReference>
<evidence type="ECO:0000256" key="3">
    <source>
        <dbReference type="ARBA" id="ARBA00022512"/>
    </source>
</evidence>
<dbReference type="InterPro" id="IPR036188">
    <property type="entry name" value="FAD/NAD-bd_sf"/>
</dbReference>
<evidence type="ECO:0000256" key="2">
    <source>
        <dbReference type="ARBA" id="ARBA00010790"/>
    </source>
</evidence>
<sequence length="102" mass="10776">MAETYDYIIVGGGTAGCVLASRLSSYKPQSTILLIEAGPESDPRVRPSLGLVGQAANEIKWNFQSTPQDTINGMLLDLTQGKALGCTSAINHQVLIRGAAED</sequence>
<dbReference type="Gene3D" id="3.50.50.60">
    <property type="entry name" value="FAD/NAD(P)-binding domain"/>
    <property type="match status" value="1"/>
</dbReference>
<comment type="caution">
    <text evidence="4">The sequence shown here is derived from an EMBL/GenBank/DDBJ whole genome shotgun (WGS) entry which is preliminary data.</text>
</comment>
<protein>
    <recommendedName>
        <fullName evidence="6">Glucose-methanol-choline oxidoreductase N-terminal domain-containing protein</fullName>
    </recommendedName>
</protein>
<evidence type="ECO:0000256" key="1">
    <source>
        <dbReference type="ARBA" id="ARBA00004191"/>
    </source>
</evidence>
<name>A0AAD6HVM1_9EURO</name>
<reference evidence="4" key="1">
    <citation type="journal article" date="2023" name="IMA Fungus">
        <title>Comparative genomic study of the Penicillium genus elucidates a diverse pangenome and 15 lateral gene transfer events.</title>
        <authorList>
            <person name="Petersen C."/>
            <person name="Sorensen T."/>
            <person name="Nielsen M.R."/>
            <person name="Sondergaard T.E."/>
            <person name="Sorensen J.L."/>
            <person name="Fitzpatrick D.A."/>
            <person name="Frisvad J.C."/>
            <person name="Nielsen K.L."/>
        </authorList>
    </citation>
    <scope>NUCLEOTIDE SEQUENCE</scope>
    <source>
        <strain evidence="4">IBT 17514</strain>
    </source>
</reference>
<keyword evidence="3" id="KW-0134">Cell wall</keyword>
<organism evidence="4 5">
    <name type="scientific">Penicillium malachiteum</name>
    <dbReference type="NCBI Taxonomy" id="1324776"/>
    <lineage>
        <taxon>Eukaryota</taxon>
        <taxon>Fungi</taxon>
        <taxon>Dikarya</taxon>
        <taxon>Ascomycota</taxon>
        <taxon>Pezizomycotina</taxon>
        <taxon>Eurotiomycetes</taxon>
        <taxon>Eurotiomycetidae</taxon>
        <taxon>Eurotiales</taxon>
        <taxon>Aspergillaceae</taxon>
        <taxon>Penicillium</taxon>
    </lineage>
</organism>
<evidence type="ECO:0008006" key="6">
    <source>
        <dbReference type="Google" id="ProtNLM"/>
    </source>
</evidence>
<dbReference type="Proteomes" id="UP001215712">
    <property type="component" value="Unassembled WGS sequence"/>
</dbReference>
<accession>A0AAD6HVM1</accession>